<dbReference type="Proteomes" id="UP001201549">
    <property type="component" value="Unassembled WGS sequence"/>
</dbReference>
<comment type="caution">
    <text evidence="1">The sequence shown here is derived from an EMBL/GenBank/DDBJ whole genome shotgun (WGS) entry which is preliminary data.</text>
</comment>
<dbReference type="RefSeq" id="WP_238898339.1">
    <property type="nucleotide sequence ID" value="NZ_JAKOGG010000022.1"/>
</dbReference>
<organism evidence="1 2">
    <name type="scientific">Shewanella electrica</name>
    <dbReference type="NCBI Taxonomy" id="515560"/>
    <lineage>
        <taxon>Bacteria</taxon>
        <taxon>Pseudomonadati</taxon>
        <taxon>Pseudomonadota</taxon>
        <taxon>Gammaproteobacteria</taxon>
        <taxon>Alteromonadales</taxon>
        <taxon>Shewanellaceae</taxon>
        <taxon>Shewanella</taxon>
    </lineage>
</organism>
<evidence type="ECO:0000313" key="1">
    <source>
        <dbReference type="EMBL" id="MCS4558521.1"/>
    </source>
</evidence>
<keyword evidence="2" id="KW-1185">Reference proteome</keyword>
<reference evidence="2" key="1">
    <citation type="submission" date="2023-07" db="EMBL/GenBank/DDBJ databases">
        <title>Shewanella mangrovi sp. nov., an acetaldehyde- degrading bacterium isolated from mangrove sediment.</title>
        <authorList>
            <person name="Liu Y."/>
        </authorList>
    </citation>
    <scope>NUCLEOTIDE SEQUENCE [LARGE SCALE GENOMIC DNA]</scope>
    <source>
        <strain evidence="2">C32</strain>
    </source>
</reference>
<evidence type="ECO:0000313" key="2">
    <source>
        <dbReference type="Proteomes" id="UP001201549"/>
    </source>
</evidence>
<proteinExistence type="predicted"/>
<gene>
    <name evidence="1" type="ORF">L9G74_18965</name>
</gene>
<dbReference type="EMBL" id="JAKOGG010000022">
    <property type="protein sequence ID" value="MCS4558521.1"/>
    <property type="molecule type" value="Genomic_DNA"/>
</dbReference>
<sequence>MSAVKQTPKTQKQRLVAMLSDGDWHTLFELQSLSRSRFGASDSETALSARWRELPDAMKQKRVRPGTAKTFEYRMVACVDAAA</sequence>
<accession>A0ABT2FQ88</accession>
<protein>
    <submittedName>
        <fullName evidence="1">Uncharacterized protein</fullName>
    </submittedName>
</protein>
<name>A0ABT2FQ88_9GAMM</name>